<evidence type="ECO:0000313" key="1">
    <source>
        <dbReference type="EMBL" id="VDO65909.1"/>
    </source>
</evidence>
<sequence length="176" mass="20408">MCFQQISYRRVNIPHKHIHKATWVSPDSTTENQIDHICITEKFRRLTEDVVTKRGDDIDSNHHLIVAAKMKVKLKNPLTTGQIALQKFSTAFLRHTEKLNKSKVTLNNKLQALQGSLKVEETTMKNKWKVIKEAVTSTCQEVLRCKNNGVKSESLLIFRLEFKKGRTRRQQLPTKE</sequence>
<dbReference type="EMBL" id="UZAI01001856">
    <property type="protein sequence ID" value="VDO65909.1"/>
    <property type="molecule type" value="Genomic_DNA"/>
</dbReference>
<protein>
    <submittedName>
        <fullName evidence="1">Uncharacterized protein</fullName>
    </submittedName>
</protein>
<name>A0A183LNL8_9TREM</name>
<accession>A0A183LNL8</accession>
<dbReference type="STRING" id="48269.A0A183LNL8"/>
<dbReference type="Proteomes" id="UP000277204">
    <property type="component" value="Unassembled WGS sequence"/>
</dbReference>
<keyword evidence="2" id="KW-1185">Reference proteome</keyword>
<reference evidence="1 2" key="1">
    <citation type="submission" date="2018-11" db="EMBL/GenBank/DDBJ databases">
        <authorList>
            <consortium name="Pathogen Informatics"/>
        </authorList>
    </citation>
    <scope>NUCLEOTIDE SEQUENCE [LARGE SCALE GENOMIC DNA]</scope>
    <source>
        <strain evidence="1 2">Zambia</strain>
    </source>
</reference>
<organism evidence="1 2">
    <name type="scientific">Schistosoma margrebowiei</name>
    <dbReference type="NCBI Taxonomy" id="48269"/>
    <lineage>
        <taxon>Eukaryota</taxon>
        <taxon>Metazoa</taxon>
        <taxon>Spiralia</taxon>
        <taxon>Lophotrochozoa</taxon>
        <taxon>Platyhelminthes</taxon>
        <taxon>Trematoda</taxon>
        <taxon>Digenea</taxon>
        <taxon>Strigeidida</taxon>
        <taxon>Schistosomatoidea</taxon>
        <taxon>Schistosomatidae</taxon>
        <taxon>Schistosoma</taxon>
    </lineage>
</organism>
<gene>
    <name evidence="1" type="ORF">SMRZ_LOCUS5393</name>
</gene>
<dbReference type="AlphaFoldDB" id="A0A183LNL8"/>
<proteinExistence type="predicted"/>
<evidence type="ECO:0000313" key="2">
    <source>
        <dbReference type="Proteomes" id="UP000277204"/>
    </source>
</evidence>